<dbReference type="Pfam" id="PF01928">
    <property type="entry name" value="CYTH"/>
    <property type="match status" value="1"/>
</dbReference>
<dbReference type="AlphaFoldDB" id="A0A1H7HYW6"/>
<dbReference type="InterPro" id="IPR033469">
    <property type="entry name" value="CYTH-like_dom_sf"/>
</dbReference>
<reference evidence="2 3" key="1">
    <citation type="submission" date="2016-10" db="EMBL/GenBank/DDBJ databases">
        <authorList>
            <person name="de Groot N.N."/>
        </authorList>
    </citation>
    <scope>NUCLEOTIDE SEQUENCE [LARGE SCALE GENOMIC DNA]</scope>
    <source>
        <strain evidence="2 3">JCM 19513</strain>
    </source>
</reference>
<dbReference type="SMART" id="SM01118">
    <property type="entry name" value="CYTH"/>
    <property type="match status" value="1"/>
</dbReference>
<dbReference type="PANTHER" id="PTHR39569">
    <property type="entry name" value="INORGANIC TRIPHOSPHATASE"/>
    <property type="match status" value="1"/>
</dbReference>
<organism evidence="2 3">
    <name type="scientific">Atopomonas hussainii</name>
    <dbReference type="NCBI Taxonomy" id="1429083"/>
    <lineage>
        <taxon>Bacteria</taxon>
        <taxon>Pseudomonadati</taxon>
        <taxon>Pseudomonadota</taxon>
        <taxon>Gammaproteobacteria</taxon>
        <taxon>Pseudomonadales</taxon>
        <taxon>Pseudomonadaceae</taxon>
        <taxon>Atopomonas</taxon>
    </lineage>
</organism>
<evidence type="ECO:0000259" key="1">
    <source>
        <dbReference type="PROSITE" id="PS51707"/>
    </source>
</evidence>
<dbReference type="InterPro" id="IPR023577">
    <property type="entry name" value="CYTH_domain"/>
</dbReference>
<dbReference type="Proteomes" id="UP000185766">
    <property type="component" value="Unassembled WGS sequence"/>
</dbReference>
<dbReference type="SUPFAM" id="SSF55154">
    <property type="entry name" value="CYTH-like phosphatases"/>
    <property type="match status" value="1"/>
</dbReference>
<dbReference type="PANTHER" id="PTHR39569:SF1">
    <property type="entry name" value="INORGANIC TRIPHOSPHATASE"/>
    <property type="match status" value="1"/>
</dbReference>
<dbReference type="GO" id="GO:0046872">
    <property type="term" value="F:metal ion binding"/>
    <property type="evidence" value="ECO:0007669"/>
    <property type="project" value="TreeGrafter"/>
</dbReference>
<dbReference type="RefSeq" id="WP_074865281.1">
    <property type="nucleotide sequence ID" value="NZ_FOAS01000003.1"/>
</dbReference>
<dbReference type="GO" id="GO:0050355">
    <property type="term" value="F:inorganic triphosphate phosphatase activity"/>
    <property type="evidence" value="ECO:0007669"/>
    <property type="project" value="InterPro"/>
</dbReference>
<keyword evidence="3" id="KW-1185">Reference proteome</keyword>
<sequence>MFNEIEIKLRATPTTLERLKQHALIKKRSKDGWQRVALFNQYFDTPERALAHSKVALRLRKDGEQYIQTLKTRGQSVAGLSERHEWDWYLDSAQLDISKLDDSCWPAELAELNKATLQPIFSTDFVREKTELAWGRGKQKVIIEAALDQGSVVVGEHSEPICEVELELRQGEPAALLALACELAADLPLMPCDISKAERGYRLFDSASYSLRLPQVSLSAEQTLDDSFAALGWQLLGASQRLAEQYRFNGHWKLLVEWVDLLLSLRALLASPGQAVPRSSTSALRQHLDALIATWQPRSVEGYYEQATREAAPAQFAEELEGTRWGQLSLGLAQLLLTRAWQAERNAKGTKIGGVALGNWLLHQLKDDAEALSTPLALAEQDPERIREQTPRLQRVCLWLEHARGLLELPEVDRFYGELNKLRYFAYVPGSEGLEACQHQAHTVRTLKAWRALSR</sequence>
<protein>
    <submittedName>
        <fullName evidence="2">Inorganic triphosphatase YgiF, contains CYTH and CHAD domains</fullName>
    </submittedName>
</protein>
<evidence type="ECO:0000313" key="3">
    <source>
        <dbReference type="Proteomes" id="UP000185766"/>
    </source>
</evidence>
<feature type="domain" description="CYTH" evidence="1">
    <location>
        <begin position="2"/>
        <end position="207"/>
    </location>
</feature>
<accession>A0A1H7HYW6</accession>
<evidence type="ECO:0000313" key="2">
    <source>
        <dbReference type="EMBL" id="SEK55358.1"/>
    </source>
</evidence>
<dbReference type="PROSITE" id="PS51707">
    <property type="entry name" value="CYTH"/>
    <property type="match status" value="1"/>
</dbReference>
<proteinExistence type="predicted"/>
<dbReference type="Gene3D" id="2.40.320.10">
    <property type="entry name" value="Hypothetical Protein Pfu-838710-001"/>
    <property type="match status" value="1"/>
</dbReference>
<gene>
    <name evidence="2" type="ORF">SAMN05216214_103136</name>
</gene>
<dbReference type="EMBL" id="FOAS01000003">
    <property type="protein sequence ID" value="SEK55358.1"/>
    <property type="molecule type" value="Genomic_DNA"/>
</dbReference>
<name>A0A1H7HYW6_9GAMM</name>
<dbReference type="CDD" id="cd07756">
    <property type="entry name" value="CYTH-like_Pase_CHAD"/>
    <property type="match status" value="1"/>
</dbReference>
<dbReference type="STRING" id="1429083.GCA_001885685_01707"/>
<dbReference type="InterPro" id="IPR039013">
    <property type="entry name" value="YgiF"/>
</dbReference>